<evidence type="ECO:0000256" key="1">
    <source>
        <dbReference type="ARBA" id="ARBA00022729"/>
    </source>
</evidence>
<sequence length="998" mass="108861">MKPRGDADIVPASDSVEPTDPVEPPPSDDQLDLTILHTNDIHSRIDDLGKVAAFINSERDAVDHSLYLDAGDIFSGSPVNDINLGEPIIDILNEMKLDALAIGNHEFDYGQDVFAERVWQSSFPWLSANMTVDPLIAIEQPEPYTIFEFDEFDVGVFSLTQNPPATAPSGVVGIEFHDYVDTALAYQEVLEEQADVIIALTHIGYSDDRRLAEAVDYFDVIIGGHSHTVLNTPQVVNGTPIAQAGGYASHVGKLSLAIDAETKEVSHVQGRLQSVSQFQETDEEVQAIIDVWNEQMDEILGIVIGESETGLTRDGRYERDVALGNFWTDAMAFAADADIAFTNNGGIRDSIAAGDVTIGDIYRIEPFDNQVMLFEMTGEAIKDVIKFSYSRDNRNQIDLQSSGLHYTILTNASGQYVDVELELEGQPLDLDATYLVAVPDYIGTGGSGYDFQGTVLYAEVTPMTTAMIEYGEFLTAQGEKLNYGSEGRIAIEVDPNAGSPVGEVIGSTEQGLFSANKGVMDASLGNLYTDAVRSKTNADIGLLNGSSVTGAIPAGNITREQIEALDVYRNKIVVVETTGARLKEMILAQSNYHRQVDVQASGIHYTLVKGNGASTFADVMISLEDGTSIEDDEVYKVVYNDFMHNGGHYTLSDSTIGEGGFVWEAVAEFVESQIEAIDYVEGKRISIYDPSQPVDPTDPDPVDPVDPVDPTDPDPVDPVDPVDPTDPDPVDPVDPVDPPSEPKDDLVVKDGKIFVSNEMVNRVQDSGILELDVRSEPFTRHTTIELSSEQIDDLIGKGAIIKVVSSTVTVEIPAAIFEMGQGAVTFTFDEVNEEEFKEELSSGPGILLSTIFDFTLTQGDQILSHFGEQFVTLHFQVDEDLLTNEDKVHIFYLNETTNVWEKVGGTYLDGYVSAETSHFSVFAAFEEEENIDPTPEDPSHPEAEEDDEDNQDSGSKKGSDEDRKLPDTATNSANIALIGVILFLVGFMIILMGRKKLA</sequence>
<dbReference type="GO" id="GO:0016788">
    <property type="term" value="F:hydrolase activity, acting on ester bonds"/>
    <property type="evidence" value="ECO:0007669"/>
    <property type="project" value="InterPro"/>
</dbReference>
<dbReference type="GO" id="GO:0000166">
    <property type="term" value="F:nucleotide binding"/>
    <property type="evidence" value="ECO:0007669"/>
    <property type="project" value="InterPro"/>
</dbReference>
<proteinExistence type="predicted"/>
<feature type="domain" description="5'-Nucleotidase C-terminal" evidence="5">
    <location>
        <begin position="504"/>
        <end position="647"/>
    </location>
</feature>
<dbReference type="InterPro" id="IPR006179">
    <property type="entry name" value="5_nucleotidase/apyrase"/>
</dbReference>
<dbReference type="Proteomes" id="UP000018895">
    <property type="component" value="Unassembled WGS sequence"/>
</dbReference>
<keyword evidence="3" id="KW-0812">Transmembrane</keyword>
<keyword evidence="3" id="KW-0472">Membrane</keyword>
<feature type="domain" description="5'-Nucleotidase C-terminal" evidence="5">
    <location>
        <begin position="303"/>
        <end position="450"/>
    </location>
</feature>
<evidence type="ECO:0000313" key="7">
    <source>
        <dbReference type="Proteomes" id="UP000018895"/>
    </source>
</evidence>
<dbReference type="InterPro" id="IPR008334">
    <property type="entry name" value="5'-Nucleotdase_C"/>
</dbReference>
<dbReference type="RefSeq" id="WP_052015540.1">
    <property type="nucleotide sequence ID" value="NZ_BAUU01000004.1"/>
</dbReference>
<accession>W4QBN0</accession>
<dbReference type="Gene3D" id="3.90.780.10">
    <property type="entry name" value="5'-Nucleotidase, C-terminal domain"/>
    <property type="match status" value="2"/>
</dbReference>
<dbReference type="Pfam" id="PF00149">
    <property type="entry name" value="Metallophos"/>
    <property type="match status" value="1"/>
</dbReference>
<keyword evidence="3" id="KW-1133">Transmembrane helix</keyword>
<dbReference type="Gene3D" id="3.60.21.10">
    <property type="match status" value="1"/>
</dbReference>
<dbReference type="EMBL" id="BAUU01000004">
    <property type="protein sequence ID" value="GAE29446.1"/>
    <property type="molecule type" value="Genomic_DNA"/>
</dbReference>
<dbReference type="PROSITE" id="PS00785">
    <property type="entry name" value="5_NUCLEOTIDASE_1"/>
    <property type="match status" value="1"/>
</dbReference>
<feature type="region of interest" description="Disordered" evidence="2">
    <location>
        <begin position="927"/>
        <end position="967"/>
    </location>
</feature>
<evidence type="ECO:0000313" key="6">
    <source>
        <dbReference type="EMBL" id="GAE29446.1"/>
    </source>
</evidence>
<evidence type="ECO:0000256" key="2">
    <source>
        <dbReference type="SAM" id="MobiDB-lite"/>
    </source>
</evidence>
<feature type="transmembrane region" description="Helical" evidence="3">
    <location>
        <begin position="973"/>
        <end position="993"/>
    </location>
</feature>
<keyword evidence="1" id="KW-0732">Signal</keyword>
<dbReference type="InterPro" id="IPR006146">
    <property type="entry name" value="5'-Nucleotdase_CS"/>
</dbReference>
<name>W4QBN0_9BACI</name>
<feature type="domain" description="Calcineurin-like phosphoesterase" evidence="4">
    <location>
        <begin position="34"/>
        <end position="228"/>
    </location>
</feature>
<feature type="region of interest" description="Disordered" evidence="2">
    <location>
        <begin position="688"/>
        <end position="746"/>
    </location>
</feature>
<gene>
    <name evidence="6" type="ORF">JCM9152_804</name>
</gene>
<reference evidence="6" key="1">
    <citation type="journal article" date="2014" name="Genome Announc.">
        <title>Draft Genome Sequences of Three Alkaliphilic Bacillus Strains, Bacillus wakoensis JCM 9140T, Bacillus akibai JCM 9157T, and Bacillus hemicellulosilyticus JCM 9152T.</title>
        <authorList>
            <person name="Yuki M."/>
            <person name="Oshima K."/>
            <person name="Suda W."/>
            <person name="Oshida Y."/>
            <person name="Kitamura K."/>
            <person name="Iida T."/>
            <person name="Hattori M."/>
            <person name="Ohkuma M."/>
        </authorList>
    </citation>
    <scope>NUCLEOTIDE SEQUENCE [LARGE SCALE GENOMIC DNA]</scope>
    <source>
        <strain evidence="6">JCM 9152</strain>
    </source>
</reference>
<comment type="caution">
    <text evidence="6">The sequence shown here is derived from an EMBL/GenBank/DDBJ whole genome shotgun (WGS) entry which is preliminary data.</text>
</comment>
<evidence type="ECO:0000259" key="4">
    <source>
        <dbReference type="Pfam" id="PF00149"/>
    </source>
</evidence>
<evidence type="ECO:0000259" key="5">
    <source>
        <dbReference type="Pfam" id="PF02872"/>
    </source>
</evidence>
<dbReference type="STRING" id="1236971.JCM9152_804"/>
<dbReference type="InterPro" id="IPR036907">
    <property type="entry name" value="5'-Nucleotdase_C_sf"/>
</dbReference>
<dbReference type="InterPro" id="IPR004843">
    <property type="entry name" value="Calcineurin-like_PHP"/>
</dbReference>
<dbReference type="CDD" id="cd00845">
    <property type="entry name" value="MPP_UshA_N_like"/>
    <property type="match status" value="1"/>
</dbReference>
<protein>
    <submittedName>
        <fullName evidence="6">5'-nucleotidase</fullName>
    </submittedName>
</protein>
<dbReference type="PRINTS" id="PR01607">
    <property type="entry name" value="APYRASEFAMLY"/>
</dbReference>
<feature type="compositionally biased region" description="Basic and acidic residues" evidence="2">
    <location>
        <begin position="954"/>
        <end position="966"/>
    </location>
</feature>
<dbReference type="GO" id="GO:0046872">
    <property type="term" value="F:metal ion binding"/>
    <property type="evidence" value="ECO:0007669"/>
    <property type="project" value="InterPro"/>
</dbReference>
<dbReference type="Pfam" id="PF02872">
    <property type="entry name" value="5_nucleotid_C"/>
    <property type="match status" value="2"/>
</dbReference>
<evidence type="ECO:0000256" key="3">
    <source>
        <dbReference type="SAM" id="Phobius"/>
    </source>
</evidence>
<feature type="region of interest" description="Disordered" evidence="2">
    <location>
        <begin position="1"/>
        <end position="29"/>
    </location>
</feature>
<dbReference type="AlphaFoldDB" id="W4QBN0"/>
<dbReference type="SUPFAM" id="SSF56300">
    <property type="entry name" value="Metallo-dependent phosphatases"/>
    <property type="match status" value="1"/>
</dbReference>
<dbReference type="PANTHER" id="PTHR11575:SF24">
    <property type="entry name" value="5'-NUCLEOTIDASE"/>
    <property type="match status" value="1"/>
</dbReference>
<dbReference type="SUPFAM" id="SSF55816">
    <property type="entry name" value="5'-nucleotidase (syn. UDP-sugar hydrolase), C-terminal domain"/>
    <property type="match status" value="2"/>
</dbReference>
<dbReference type="PANTHER" id="PTHR11575">
    <property type="entry name" value="5'-NUCLEOTIDASE-RELATED"/>
    <property type="match status" value="1"/>
</dbReference>
<dbReference type="GO" id="GO:0009166">
    <property type="term" value="P:nucleotide catabolic process"/>
    <property type="evidence" value="ECO:0007669"/>
    <property type="project" value="InterPro"/>
</dbReference>
<dbReference type="InterPro" id="IPR029052">
    <property type="entry name" value="Metallo-depent_PP-like"/>
</dbReference>
<keyword evidence="7" id="KW-1185">Reference proteome</keyword>
<organism evidence="6 7">
    <name type="scientific">Halalkalibacter hemicellulosilyticusJCM 9152</name>
    <dbReference type="NCBI Taxonomy" id="1236971"/>
    <lineage>
        <taxon>Bacteria</taxon>
        <taxon>Bacillati</taxon>
        <taxon>Bacillota</taxon>
        <taxon>Bacilli</taxon>
        <taxon>Bacillales</taxon>
        <taxon>Bacillaceae</taxon>
        <taxon>Halalkalibacter</taxon>
    </lineage>
</organism>